<dbReference type="Proteomes" id="UP000630445">
    <property type="component" value="Unassembled WGS sequence"/>
</dbReference>
<keyword evidence="4" id="KW-1185">Reference proteome</keyword>
<comment type="caution">
    <text evidence="2">The sequence shown here is derived from an EMBL/GenBank/DDBJ whole genome shotgun (WGS) entry which is preliminary data.</text>
</comment>
<feature type="transmembrane region" description="Helical" evidence="1">
    <location>
        <begin position="307"/>
        <end position="331"/>
    </location>
</feature>
<dbReference type="Proteomes" id="UP000662466">
    <property type="component" value="Unassembled WGS sequence"/>
</dbReference>
<sequence>MSSVSSVLICRGTELISARLRHREHPQMHDWLGPLIVIPTAVAFGLAIFWVDYTCAHVIATLAAVEDSNPNSYVRLDSEDSNHNDPEVADASTTKSLPITSGLRSAIKHLRARGGIGRASVDFASIVPIPRVSRTLIGSFFVRFVASMLVATWQMAWVHLVIADRSPRSNYRRMLGLRHWPRTAPAAALYSFLTCATFSLPRAVSWLCGWTVGGVVESSISGKGLLGFLVIGILPAVFSLLLSVPARGIFTRVAASMLPEEDEPIVPFDRLFGGKVKPGVVLGVADAWTTFDWPACTRYVKVILKALAMEVALGLVGILLIMGELALLAFVTPTRQDSSSHQS</sequence>
<feature type="transmembrane region" description="Helical" evidence="1">
    <location>
        <begin position="31"/>
        <end position="51"/>
    </location>
</feature>
<dbReference type="EMBL" id="JACBAF010002205">
    <property type="protein sequence ID" value="KAF7163643.1"/>
    <property type="molecule type" value="Genomic_DNA"/>
</dbReference>
<protein>
    <submittedName>
        <fullName evidence="2">Uncharacterized protein</fullName>
    </submittedName>
</protein>
<keyword evidence="1" id="KW-0812">Transmembrane</keyword>
<accession>A0A8H6P9F9</accession>
<feature type="transmembrane region" description="Helical" evidence="1">
    <location>
        <begin position="224"/>
        <end position="244"/>
    </location>
</feature>
<keyword evidence="1" id="KW-0472">Membrane</keyword>
<feature type="transmembrane region" description="Helical" evidence="1">
    <location>
        <begin position="140"/>
        <end position="162"/>
    </location>
</feature>
<gene>
    <name evidence="2" type="ORF">CNMCM5793_000233</name>
    <name evidence="3" type="ORF">CNMCM6106_000498</name>
</gene>
<dbReference type="OrthoDB" id="2896006at2759"/>
<evidence type="ECO:0000256" key="1">
    <source>
        <dbReference type="SAM" id="Phobius"/>
    </source>
</evidence>
<name>A0A8H6P9F9_9EURO</name>
<dbReference type="AlphaFoldDB" id="A0A8H6P9F9"/>
<evidence type="ECO:0000313" key="2">
    <source>
        <dbReference type="EMBL" id="KAF7122276.1"/>
    </source>
</evidence>
<dbReference type="EMBL" id="JACBAD010002024">
    <property type="protein sequence ID" value="KAF7122276.1"/>
    <property type="molecule type" value="Genomic_DNA"/>
</dbReference>
<proteinExistence type="predicted"/>
<feature type="transmembrane region" description="Helical" evidence="1">
    <location>
        <begin position="183"/>
        <end position="204"/>
    </location>
</feature>
<evidence type="ECO:0000313" key="4">
    <source>
        <dbReference type="Proteomes" id="UP000630445"/>
    </source>
</evidence>
<evidence type="ECO:0000313" key="3">
    <source>
        <dbReference type="EMBL" id="KAF7163643.1"/>
    </source>
</evidence>
<organism evidence="2 4">
    <name type="scientific">Aspergillus hiratsukae</name>
    <dbReference type="NCBI Taxonomy" id="1194566"/>
    <lineage>
        <taxon>Eukaryota</taxon>
        <taxon>Fungi</taxon>
        <taxon>Dikarya</taxon>
        <taxon>Ascomycota</taxon>
        <taxon>Pezizomycotina</taxon>
        <taxon>Eurotiomycetes</taxon>
        <taxon>Eurotiomycetidae</taxon>
        <taxon>Eurotiales</taxon>
        <taxon>Aspergillaceae</taxon>
        <taxon>Aspergillus</taxon>
        <taxon>Aspergillus subgen. Fumigati</taxon>
    </lineage>
</organism>
<keyword evidence="1" id="KW-1133">Transmembrane helix</keyword>
<reference evidence="2" key="1">
    <citation type="submission" date="2020-06" db="EMBL/GenBank/DDBJ databases">
        <title>Draft genome sequences of strains closely related to Aspergillus parafelis and Aspergillus hiratsukae.</title>
        <authorList>
            <person name="Dos Santos R.A.C."/>
            <person name="Rivero-Menendez O."/>
            <person name="Steenwyk J.L."/>
            <person name="Mead M.E."/>
            <person name="Goldman G.H."/>
            <person name="Alastruey-Izquierdo A."/>
            <person name="Rokas A."/>
        </authorList>
    </citation>
    <scope>NUCLEOTIDE SEQUENCE</scope>
    <source>
        <strain evidence="2">CNM-CM5793</strain>
        <strain evidence="3">CNM-CM6106</strain>
    </source>
</reference>